<protein>
    <recommendedName>
        <fullName evidence="3">DUF4806 domain-containing protein</fullName>
    </recommendedName>
</protein>
<keyword evidence="2" id="KW-1185">Reference proteome</keyword>
<gene>
    <name evidence="1" type="ORF">NQ317_015531</name>
</gene>
<comment type="caution">
    <text evidence="1">The sequence shown here is derived from an EMBL/GenBank/DDBJ whole genome shotgun (WGS) entry which is preliminary data.</text>
</comment>
<reference evidence="1" key="1">
    <citation type="journal article" date="2023" name="Insect Mol. Biol.">
        <title>Genome sequencing provides insights into the evolution of gene families encoding plant cell wall-degrading enzymes in longhorned beetles.</title>
        <authorList>
            <person name="Shin N.R."/>
            <person name="Okamura Y."/>
            <person name="Kirsch R."/>
            <person name="Pauchet Y."/>
        </authorList>
    </citation>
    <scope>NUCLEOTIDE SEQUENCE</scope>
    <source>
        <strain evidence="1">MMC_N1</strain>
    </source>
</reference>
<organism evidence="1 2">
    <name type="scientific">Molorchus minor</name>
    <dbReference type="NCBI Taxonomy" id="1323400"/>
    <lineage>
        <taxon>Eukaryota</taxon>
        <taxon>Metazoa</taxon>
        <taxon>Ecdysozoa</taxon>
        <taxon>Arthropoda</taxon>
        <taxon>Hexapoda</taxon>
        <taxon>Insecta</taxon>
        <taxon>Pterygota</taxon>
        <taxon>Neoptera</taxon>
        <taxon>Endopterygota</taxon>
        <taxon>Coleoptera</taxon>
        <taxon>Polyphaga</taxon>
        <taxon>Cucujiformia</taxon>
        <taxon>Chrysomeloidea</taxon>
        <taxon>Cerambycidae</taxon>
        <taxon>Lamiinae</taxon>
        <taxon>Monochamini</taxon>
        <taxon>Molorchus</taxon>
    </lineage>
</organism>
<dbReference type="PANTHER" id="PTHR34153">
    <property type="entry name" value="SI:CH211-262H13.3-RELATED-RELATED"/>
    <property type="match status" value="1"/>
</dbReference>
<dbReference type="PANTHER" id="PTHR34153:SF2">
    <property type="entry name" value="SI:CH211-262H13.3-RELATED"/>
    <property type="match status" value="1"/>
</dbReference>
<evidence type="ECO:0000313" key="1">
    <source>
        <dbReference type="EMBL" id="KAJ8974870.1"/>
    </source>
</evidence>
<dbReference type="EMBL" id="JAPWTJ010000917">
    <property type="protein sequence ID" value="KAJ8974870.1"/>
    <property type="molecule type" value="Genomic_DNA"/>
</dbReference>
<proteinExistence type="predicted"/>
<evidence type="ECO:0008006" key="3">
    <source>
        <dbReference type="Google" id="ProtNLM"/>
    </source>
</evidence>
<dbReference type="Proteomes" id="UP001162164">
    <property type="component" value="Unassembled WGS sequence"/>
</dbReference>
<name>A0ABQ9JBC8_9CUCU</name>
<accession>A0ABQ9JBC8</accession>
<sequence>MWSARTVQRGGRRDGLAVNLPLAYESISSYARFLSVSPTIQVLQQANFRDKVIKVIDVSNLYESGQARNKIKLSATGCNEESKESNVILLKNFIKQSKGFQKEVIEYLKRIDSNINRNVKVSSILHGSSLISTVEECKLDPILRLLPCKNMEDFQVLERFLAEDDEQLLSFAQELSRKGGETAKEILKNMLTYTISNQLGTLFSWEGHKGKYVFKTLNIANVLIKAVRLNARTSSVQEDEIIKCIKSWLVKCRDRIISSKKTTAEEISIDKSFLL</sequence>
<evidence type="ECO:0000313" key="2">
    <source>
        <dbReference type="Proteomes" id="UP001162164"/>
    </source>
</evidence>